<accession>A0A5B0M638</accession>
<evidence type="ECO:0000256" key="1">
    <source>
        <dbReference type="SAM" id="MobiDB-lite"/>
    </source>
</evidence>
<feature type="region of interest" description="Disordered" evidence="1">
    <location>
        <begin position="1"/>
        <end position="35"/>
    </location>
</feature>
<dbReference type="AlphaFoldDB" id="A0A5B0M638"/>
<feature type="compositionally biased region" description="Basic residues" evidence="1">
    <location>
        <begin position="110"/>
        <end position="126"/>
    </location>
</feature>
<dbReference type="EMBL" id="VSWC01000170">
    <property type="protein sequence ID" value="KAA1071709.1"/>
    <property type="molecule type" value="Genomic_DNA"/>
</dbReference>
<name>A0A5B0M638_PUCGR</name>
<feature type="region of interest" description="Disordered" evidence="1">
    <location>
        <begin position="100"/>
        <end position="151"/>
    </location>
</feature>
<feature type="compositionally biased region" description="Polar residues" evidence="1">
    <location>
        <begin position="1"/>
        <end position="17"/>
    </location>
</feature>
<reference evidence="2 3" key="1">
    <citation type="submission" date="2019-05" db="EMBL/GenBank/DDBJ databases">
        <title>Emergence of the Ug99 lineage of the wheat stem rust pathogen through somatic hybridization.</title>
        <authorList>
            <person name="Li F."/>
            <person name="Upadhyaya N.M."/>
            <person name="Sperschneider J."/>
            <person name="Matny O."/>
            <person name="Nguyen-Phuc H."/>
            <person name="Mago R."/>
            <person name="Raley C."/>
            <person name="Miller M.E."/>
            <person name="Silverstein K.A.T."/>
            <person name="Henningsen E."/>
            <person name="Hirsch C.D."/>
            <person name="Visser B."/>
            <person name="Pretorius Z.A."/>
            <person name="Steffenson B.J."/>
            <person name="Schwessinger B."/>
            <person name="Dodds P.N."/>
            <person name="Figueroa M."/>
        </authorList>
    </citation>
    <scope>NUCLEOTIDE SEQUENCE [LARGE SCALE GENOMIC DNA]</scope>
    <source>
        <strain evidence="2">21-0</strain>
    </source>
</reference>
<dbReference type="Proteomes" id="UP000324748">
    <property type="component" value="Unassembled WGS sequence"/>
</dbReference>
<comment type="caution">
    <text evidence="2">The sequence shown here is derived from an EMBL/GenBank/DDBJ whole genome shotgun (WGS) entry which is preliminary data.</text>
</comment>
<dbReference type="PANTHER" id="PTHR47501">
    <property type="entry name" value="TRANSPOSASE-RELATED"/>
    <property type="match status" value="1"/>
</dbReference>
<proteinExistence type="predicted"/>
<evidence type="ECO:0000313" key="3">
    <source>
        <dbReference type="Proteomes" id="UP000324748"/>
    </source>
</evidence>
<dbReference type="OrthoDB" id="2506420at2759"/>
<dbReference type="PANTHER" id="PTHR47501:SF5">
    <property type="entry name" value="HAT C-TERMINAL DIMERISATION DOMAIN-CONTAINING PROTEIN"/>
    <property type="match status" value="1"/>
</dbReference>
<protein>
    <submittedName>
        <fullName evidence="2">Uncharacterized protein</fullName>
    </submittedName>
</protein>
<organism evidence="2 3">
    <name type="scientific">Puccinia graminis f. sp. tritici</name>
    <dbReference type="NCBI Taxonomy" id="56615"/>
    <lineage>
        <taxon>Eukaryota</taxon>
        <taxon>Fungi</taxon>
        <taxon>Dikarya</taxon>
        <taxon>Basidiomycota</taxon>
        <taxon>Pucciniomycotina</taxon>
        <taxon>Pucciniomycetes</taxon>
        <taxon>Pucciniales</taxon>
        <taxon>Pucciniaceae</taxon>
        <taxon>Puccinia</taxon>
    </lineage>
</organism>
<evidence type="ECO:0000313" key="2">
    <source>
        <dbReference type="EMBL" id="KAA1071709.1"/>
    </source>
</evidence>
<gene>
    <name evidence="2" type="ORF">PGT21_017120</name>
</gene>
<keyword evidence="3" id="KW-1185">Reference proteome</keyword>
<sequence length="244" mass="27439">MITSNAAGRESTPPNQASTVTRQSTRVRTPRERPGFIQTHTDSRRALQSTACPQGTDVRVDVDLAQDSDEENLKWVKKTNSEKEGYNNPKMYFDEPYKAPDQTSTDSNLKTHRNGSIHGNRLRKSCTGRAKSLAQGANLPQSAKEKHSAKVKTTTSSGTLTAYVQKGQFDVKTMNKILVFWIIRQSLPWARFDDYLLGVAIDYCNPNARIYSRTWAAIQAHKLYVTIQRQVISNIKVCFTLNIG</sequence>
<feature type="compositionally biased region" description="Low complexity" evidence="1">
    <location>
        <begin position="18"/>
        <end position="27"/>
    </location>
</feature>